<comment type="caution">
    <text evidence="2">The sequence shown here is derived from an EMBL/GenBank/DDBJ whole genome shotgun (WGS) entry which is preliminary data.</text>
</comment>
<protein>
    <recommendedName>
        <fullName evidence="1">Uracil-DNA glycosylase-like domain-containing protein</fullName>
    </recommendedName>
</protein>
<name>A0A1B9XYK2_9FLAO</name>
<gene>
    <name evidence="2" type="ORF">BA195_10780</name>
</gene>
<dbReference type="Gene3D" id="3.40.470.10">
    <property type="entry name" value="Uracil-DNA glycosylase-like domain"/>
    <property type="match status" value="1"/>
</dbReference>
<dbReference type="EMBL" id="MAKX01000013">
    <property type="protein sequence ID" value="OCK42648.1"/>
    <property type="molecule type" value="Genomic_DNA"/>
</dbReference>
<organism evidence="2 3">
    <name type="scientific">Tenacibaculum soleae</name>
    <dbReference type="NCBI Taxonomy" id="447689"/>
    <lineage>
        <taxon>Bacteria</taxon>
        <taxon>Pseudomonadati</taxon>
        <taxon>Bacteroidota</taxon>
        <taxon>Flavobacteriia</taxon>
        <taxon>Flavobacteriales</taxon>
        <taxon>Flavobacteriaceae</taxon>
        <taxon>Tenacibaculum</taxon>
    </lineage>
</organism>
<dbReference type="STRING" id="447689.BA195_10780"/>
<evidence type="ECO:0000259" key="1">
    <source>
        <dbReference type="Pfam" id="PF03167"/>
    </source>
</evidence>
<sequence>MKIVKYEKEIRNENLKDSYTKEDLMKEKYLVSKEGKIEIYYAPFDYINLDASIIIVGITPGWSQMEKSFKTIIKEMKVNNDFSLALKKVKSECSFAGSMRNNLIKMLDKLELEKKLNIKSTSELFEIENSFLHSTSIIKYPVFNNGKNYTGSTPSPLKSEILWKQIEKLFIPEISEFKGKLIIPLGKSVSEILLKIQSENKLNGNFILNGFPHPSGANGHRAKQFETNKESMKEIIKEWKIKN</sequence>
<dbReference type="AlphaFoldDB" id="A0A1B9XYK2"/>
<dbReference type="InterPro" id="IPR036895">
    <property type="entry name" value="Uracil-DNA_glycosylase-like_sf"/>
</dbReference>
<reference evidence="2 3" key="1">
    <citation type="submission" date="2016-06" db="EMBL/GenBank/DDBJ databases">
        <title>Draft Genome Sequence of Tenacibaculum soleae UCD-KL19.</title>
        <authorList>
            <person name="Eisen J.A."/>
            <person name="Coil D.A."/>
            <person name="Lujan K.M."/>
        </authorList>
    </citation>
    <scope>NUCLEOTIDE SEQUENCE [LARGE SCALE GENOMIC DNA]</scope>
    <source>
        <strain evidence="2 3">UCD-KL19</strain>
    </source>
</reference>
<keyword evidence="3" id="KW-1185">Reference proteome</keyword>
<dbReference type="Pfam" id="PF03167">
    <property type="entry name" value="UDG"/>
    <property type="match status" value="1"/>
</dbReference>
<feature type="domain" description="Uracil-DNA glycosylase-like" evidence="1">
    <location>
        <begin position="44"/>
        <end position="239"/>
    </location>
</feature>
<dbReference type="SUPFAM" id="SSF52141">
    <property type="entry name" value="Uracil-DNA glycosylase-like"/>
    <property type="match status" value="1"/>
</dbReference>
<dbReference type="Proteomes" id="UP000093186">
    <property type="component" value="Unassembled WGS sequence"/>
</dbReference>
<evidence type="ECO:0000313" key="3">
    <source>
        <dbReference type="Proteomes" id="UP000093186"/>
    </source>
</evidence>
<accession>A0A1B9XYK2</accession>
<proteinExistence type="predicted"/>
<dbReference type="InterPro" id="IPR005122">
    <property type="entry name" value="Uracil-DNA_glycosylase-like"/>
</dbReference>
<evidence type="ECO:0000313" key="2">
    <source>
        <dbReference type="EMBL" id="OCK42648.1"/>
    </source>
</evidence>
<dbReference type="OrthoDB" id="573462at2"/>